<reference evidence="4 5" key="1">
    <citation type="submission" date="2024-06" db="EMBL/GenBank/DDBJ databases">
        <title>A chromosome-level genome assembly of beet webworm, Loxostege sticticalis.</title>
        <authorList>
            <person name="Zhang Y."/>
        </authorList>
    </citation>
    <scope>NUCLEOTIDE SEQUENCE [LARGE SCALE GENOMIC DNA]</scope>
    <source>
        <strain evidence="4">AQ026</strain>
        <tissue evidence="4">Whole body</tissue>
    </source>
</reference>
<evidence type="ECO:0000259" key="2">
    <source>
        <dbReference type="Pfam" id="PF14529"/>
    </source>
</evidence>
<comment type="caution">
    <text evidence="4">The sequence shown here is derived from an EMBL/GenBank/DDBJ whole genome shotgun (WGS) entry which is preliminary data.</text>
</comment>
<protein>
    <recommendedName>
        <fullName evidence="6">Endonuclease/exonuclease/phosphatase domain-containing protein</fullName>
    </recommendedName>
</protein>
<gene>
    <name evidence="4" type="ORF">ABMA27_010327</name>
</gene>
<dbReference type="InterPro" id="IPR005135">
    <property type="entry name" value="Endo/exonuclease/phosphatase"/>
</dbReference>
<dbReference type="InterPro" id="IPR057670">
    <property type="entry name" value="SH3_retrovirus"/>
</dbReference>
<dbReference type="Proteomes" id="UP001549920">
    <property type="component" value="Unassembled WGS sequence"/>
</dbReference>
<name>A0ABR3H5C6_LOXSC</name>
<dbReference type="Pfam" id="PF14529">
    <property type="entry name" value="Exo_endo_phos_2"/>
    <property type="match status" value="1"/>
</dbReference>
<dbReference type="SUPFAM" id="SSF56219">
    <property type="entry name" value="DNase I-like"/>
    <property type="match status" value="1"/>
</dbReference>
<dbReference type="PANTHER" id="PTHR33395:SF22">
    <property type="entry name" value="REVERSE TRANSCRIPTASE DOMAIN-CONTAINING PROTEIN"/>
    <property type="match status" value="1"/>
</dbReference>
<feature type="compositionally biased region" description="Basic and acidic residues" evidence="1">
    <location>
        <begin position="427"/>
        <end position="443"/>
    </location>
</feature>
<feature type="region of interest" description="Disordered" evidence="1">
    <location>
        <begin position="405"/>
        <end position="482"/>
    </location>
</feature>
<dbReference type="PANTHER" id="PTHR33395">
    <property type="entry name" value="TRANSCRIPTASE, PUTATIVE-RELATED-RELATED"/>
    <property type="match status" value="1"/>
</dbReference>
<feature type="domain" description="Retroviral polymerase SH3-like" evidence="3">
    <location>
        <begin position="347"/>
        <end position="380"/>
    </location>
</feature>
<feature type="compositionally biased region" description="Acidic residues" evidence="1">
    <location>
        <begin position="451"/>
        <end position="468"/>
    </location>
</feature>
<evidence type="ECO:0008006" key="6">
    <source>
        <dbReference type="Google" id="ProtNLM"/>
    </source>
</evidence>
<evidence type="ECO:0000259" key="3">
    <source>
        <dbReference type="Pfam" id="PF25597"/>
    </source>
</evidence>
<dbReference type="Pfam" id="PF25597">
    <property type="entry name" value="SH3_retrovirus"/>
    <property type="match status" value="1"/>
</dbReference>
<feature type="domain" description="Endonuclease/exonuclease/phosphatase" evidence="2">
    <location>
        <begin position="110"/>
        <end position="216"/>
    </location>
</feature>
<dbReference type="Gene3D" id="3.60.10.10">
    <property type="entry name" value="Endonuclease/exonuclease/phosphatase"/>
    <property type="match status" value="1"/>
</dbReference>
<dbReference type="EMBL" id="JBEUOH010000026">
    <property type="protein sequence ID" value="KAL0860012.1"/>
    <property type="molecule type" value="Genomic_DNA"/>
</dbReference>
<dbReference type="InterPro" id="IPR036691">
    <property type="entry name" value="Endo/exonu/phosph_ase_sf"/>
</dbReference>
<evidence type="ECO:0000256" key="1">
    <source>
        <dbReference type="SAM" id="MobiDB-lite"/>
    </source>
</evidence>
<accession>A0ABR3H5C6</accession>
<sequence>MLKVFYQNVNRIRSKTKEVYLNILNNNYDVICLTETNLNSSVFDCELMDNRYNIFRRDRCTTSISKGDGGGLLIGIKKTFNVIRRNIWDSKVEDLWVTILSNTNSCKSVNVCVCYLPPDISSELLSVFYNSCIETVLKTQSTDEFIIIGDFNTPNMTWLASSSSLDLSPNCITSDIKTNCLLELMTLCNLKQYNGNPNQNNRCLDLVLSTFDCAVSVTDPVSLEDVHHPPLAINFNFPTTLKSLERKRCRRFNYKKTRFFDLNKDIEQTDWHLILSSDDVDRDVDCFYTRLNELIEKHTPLTKYNPTSFPPWFSFSLKQCIKEKLKCHKLYKKYKNPHVSNLRIFGSKVMVHIPKERRQKLDRKATQCILVVYNPNNNSITIARDIVVIEEGIEEKQDVIHFDITEDSDNMLPMKDEQEECTQEVGGMKDEKLLEDQEQKEMLSPKVEISGAEEEEFEDSTDILEAEPPEPGQDRPLQSEPHVELPAVTKRISKRPDRYGFSNVCVGQTSEMSASDISLDEALNGSESEQWKLAMEREFKAFSDNDAWELVDVPPNSTIVQCFALETCYLWLKTIIKSIVSTG</sequence>
<keyword evidence="5" id="KW-1185">Reference proteome</keyword>
<organism evidence="4 5">
    <name type="scientific">Loxostege sticticalis</name>
    <name type="common">Beet webworm moth</name>
    <dbReference type="NCBI Taxonomy" id="481309"/>
    <lineage>
        <taxon>Eukaryota</taxon>
        <taxon>Metazoa</taxon>
        <taxon>Ecdysozoa</taxon>
        <taxon>Arthropoda</taxon>
        <taxon>Hexapoda</taxon>
        <taxon>Insecta</taxon>
        <taxon>Pterygota</taxon>
        <taxon>Neoptera</taxon>
        <taxon>Endopterygota</taxon>
        <taxon>Lepidoptera</taxon>
        <taxon>Glossata</taxon>
        <taxon>Ditrysia</taxon>
        <taxon>Pyraloidea</taxon>
        <taxon>Crambidae</taxon>
        <taxon>Pyraustinae</taxon>
        <taxon>Loxostege</taxon>
    </lineage>
</organism>
<proteinExistence type="predicted"/>
<evidence type="ECO:0000313" key="5">
    <source>
        <dbReference type="Proteomes" id="UP001549920"/>
    </source>
</evidence>
<evidence type="ECO:0000313" key="4">
    <source>
        <dbReference type="EMBL" id="KAL0860012.1"/>
    </source>
</evidence>